<evidence type="ECO:0000259" key="1">
    <source>
        <dbReference type="Pfam" id="PF00534"/>
    </source>
</evidence>
<dbReference type="OrthoDB" id="5195at10239"/>
<dbReference type="Pfam" id="PF00534">
    <property type="entry name" value="Glycos_transf_1"/>
    <property type="match status" value="1"/>
</dbReference>
<keyword evidence="2" id="KW-0808">Transferase</keyword>
<dbReference type="InterPro" id="IPR001296">
    <property type="entry name" value="Glyco_trans_1"/>
</dbReference>
<dbReference type="Gene3D" id="3.40.50.2000">
    <property type="entry name" value="Glycogen Phosphorylase B"/>
    <property type="match status" value="1"/>
</dbReference>
<proteinExistence type="predicted"/>
<dbReference type="GO" id="GO:0016757">
    <property type="term" value="F:glycosyltransferase activity"/>
    <property type="evidence" value="ECO:0007669"/>
    <property type="project" value="InterPro"/>
</dbReference>
<sequence>MVKAYVPCENCSYEKVAEYEGFEITGNLFDADICIDDPVLFLKRIKGLEDEVHCLLWGDTVYNALYYKDEMAKYDNFIVPSYWNYEMFIKLGYKVKEVRKRHIKPIFVKEKKDKLFITLGESRYFDRKNLILADEVTRQFNVRDKTIIVGNLGNPDYQTFQLSEEDKYRLYARSKFFLALSRSEGFGIPPIEAMALGVVPIYLNAHGFKENLIGIPIDPIDEYTYCTYNKHCFKVWDLSLHELRYEIQHAIEMKKEEYEDLSEKAKNKARGYFSGSVDSCDFS</sequence>
<dbReference type="Proteomes" id="UP000008691">
    <property type="component" value="Segment"/>
</dbReference>
<dbReference type="GeneID" id="6186766"/>
<protein>
    <submittedName>
        <fullName evidence="2">Putative glycosyltransferase</fullName>
    </submittedName>
</protein>
<organism evidence="2 3">
    <name type="scientific">Betalipothrixvirus uzonense</name>
    <dbReference type="NCBI Taxonomy" id="512792"/>
    <lineage>
        <taxon>Viruses</taxon>
        <taxon>Adnaviria</taxon>
        <taxon>Zilligvirae</taxon>
        <taxon>Taleaviricota</taxon>
        <taxon>Tokiviricetes</taxon>
        <taxon>Ligamenvirales</taxon>
        <taxon>Lipothrixviridae</taxon>
        <taxon>Betalipothrixvirus</taxon>
    </lineage>
</organism>
<reference evidence="2 3" key="1">
    <citation type="journal article" date="2008" name="Res. Microbiol.">
        <title>Viruses in acidic geothermal environments of the Kamchatka Peninsula.</title>
        <authorList>
            <person name="Bize A."/>
            <person name="Peng X."/>
            <person name="Prokofeva M."/>
            <person name="Maclellan K."/>
            <person name="Lucas S."/>
            <person name="Forterre P."/>
            <person name="Garrett R.A."/>
            <person name="Bonch-Osmolovskaya E.A."/>
            <person name="Prangishvili D."/>
        </authorList>
    </citation>
    <scope>NUCLEOTIDE SEQUENCE [LARGE SCALE GENOMIC DNA]</scope>
</reference>
<evidence type="ECO:0000313" key="3">
    <source>
        <dbReference type="Proteomes" id="UP000008691"/>
    </source>
</evidence>
<dbReference type="EMBL" id="EU545650">
    <property type="protein sequence ID" value="ACB37272.1"/>
    <property type="molecule type" value="Genomic_DNA"/>
</dbReference>
<keyword evidence="3" id="KW-1185">Reference proteome</keyword>
<dbReference type="SUPFAM" id="SSF53756">
    <property type="entry name" value="UDP-Glycosyltransferase/glycogen phosphorylase"/>
    <property type="match status" value="1"/>
</dbReference>
<accession>B2CRL5</accession>
<dbReference type="KEGG" id="vg:6186766"/>
<evidence type="ECO:0000313" key="2">
    <source>
        <dbReference type="EMBL" id="ACB37272.1"/>
    </source>
</evidence>
<feature type="domain" description="Glycosyl transferase family 1" evidence="1">
    <location>
        <begin position="152"/>
        <end position="210"/>
    </location>
</feature>
<name>B2CRL5_9VIRU</name>
<dbReference type="RefSeq" id="YP_001798556.1">
    <property type="nucleotide sequence ID" value="NC_010537.1"/>
</dbReference>